<evidence type="ECO:0000256" key="4">
    <source>
        <dbReference type="ARBA" id="ARBA00012003"/>
    </source>
</evidence>
<evidence type="ECO:0000256" key="5">
    <source>
        <dbReference type="ARBA" id="ARBA00015448"/>
    </source>
</evidence>
<accession>A0A6P8ZN70</accession>
<evidence type="ECO:0000256" key="12">
    <source>
        <dbReference type="SAM" id="MobiDB-lite"/>
    </source>
</evidence>
<dbReference type="Proteomes" id="UP000515158">
    <property type="component" value="Unplaced"/>
</dbReference>
<keyword evidence="6" id="KW-0963">Cytoplasm</keyword>
<dbReference type="SUPFAM" id="SSF53335">
    <property type="entry name" value="S-adenosyl-L-methionine-dependent methyltransferases"/>
    <property type="match status" value="1"/>
</dbReference>
<gene>
    <name evidence="14" type="primary">LOC117645659</name>
</gene>
<dbReference type="Pfam" id="PF07942">
    <property type="entry name" value="CARME"/>
    <property type="match status" value="1"/>
</dbReference>
<feature type="compositionally biased region" description="Polar residues" evidence="12">
    <location>
        <begin position="381"/>
        <end position="391"/>
    </location>
</feature>
<dbReference type="OrthoDB" id="978at2759"/>
<dbReference type="FunCoup" id="A0A6P8ZN70">
    <property type="interactions" value="1330"/>
</dbReference>
<keyword evidence="8" id="KW-0808">Transferase</keyword>
<evidence type="ECO:0000256" key="6">
    <source>
        <dbReference type="ARBA" id="ARBA00022490"/>
    </source>
</evidence>
<dbReference type="AlphaFoldDB" id="A0A6P8ZN70"/>
<name>A0A6P8ZN70_THRPL</name>
<keyword evidence="13" id="KW-1185">Reference proteome</keyword>
<keyword evidence="10" id="KW-0539">Nucleus</keyword>
<evidence type="ECO:0000256" key="1">
    <source>
        <dbReference type="ARBA" id="ARBA00004123"/>
    </source>
</evidence>
<dbReference type="InterPro" id="IPR012901">
    <property type="entry name" value="CARME"/>
</dbReference>
<protein>
    <recommendedName>
        <fullName evidence="5">Carnosine N-methyltransferase</fullName>
        <ecNumber evidence="4">2.1.1.22</ecNumber>
    </recommendedName>
</protein>
<evidence type="ECO:0000313" key="14">
    <source>
        <dbReference type="RefSeq" id="XP_034241839.1"/>
    </source>
</evidence>
<evidence type="ECO:0000313" key="13">
    <source>
        <dbReference type="Proteomes" id="UP000515158"/>
    </source>
</evidence>
<evidence type="ECO:0000256" key="3">
    <source>
        <dbReference type="ARBA" id="ARBA00010086"/>
    </source>
</evidence>
<evidence type="ECO:0000256" key="9">
    <source>
        <dbReference type="ARBA" id="ARBA00022691"/>
    </source>
</evidence>
<evidence type="ECO:0000256" key="2">
    <source>
        <dbReference type="ARBA" id="ARBA00004514"/>
    </source>
</evidence>
<dbReference type="EC" id="2.1.1.22" evidence="4"/>
<dbReference type="RefSeq" id="XP_034241839.1">
    <property type="nucleotide sequence ID" value="XM_034385948.1"/>
</dbReference>
<comment type="similarity">
    <text evidence="3">Belongs to the carnosine N-methyltransferase family.</text>
</comment>
<keyword evidence="9" id="KW-0949">S-adenosyl-L-methionine</keyword>
<proteinExistence type="inferred from homology"/>
<dbReference type="GeneID" id="117645659"/>
<keyword evidence="7" id="KW-0489">Methyltransferase</keyword>
<dbReference type="InParanoid" id="A0A6P8ZN70"/>
<dbReference type="Gene3D" id="3.40.50.150">
    <property type="entry name" value="Vaccinia Virus protein VP39"/>
    <property type="match status" value="1"/>
</dbReference>
<dbReference type="KEGG" id="tpal:117645659"/>
<evidence type="ECO:0000256" key="10">
    <source>
        <dbReference type="ARBA" id="ARBA00023242"/>
    </source>
</evidence>
<evidence type="ECO:0000256" key="11">
    <source>
        <dbReference type="ARBA" id="ARBA00054322"/>
    </source>
</evidence>
<dbReference type="GO" id="GO:0035498">
    <property type="term" value="P:carnosine metabolic process"/>
    <property type="evidence" value="ECO:0007669"/>
    <property type="project" value="UniProtKB-ARBA"/>
</dbReference>
<feature type="region of interest" description="Disordered" evidence="12">
    <location>
        <begin position="371"/>
        <end position="391"/>
    </location>
</feature>
<evidence type="ECO:0000256" key="8">
    <source>
        <dbReference type="ARBA" id="ARBA00022679"/>
    </source>
</evidence>
<dbReference type="GO" id="GO:0005634">
    <property type="term" value="C:nucleus"/>
    <property type="evidence" value="ECO:0007669"/>
    <property type="project" value="UniProtKB-SubCell"/>
</dbReference>
<dbReference type="PANTHER" id="PTHR12303:SF6">
    <property type="entry name" value="CARNOSINE N-METHYLTRANSFERASE"/>
    <property type="match status" value="1"/>
</dbReference>
<dbReference type="FunFam" id="3.40.50.150:FF:000094">
    <property type="entry name" value="Carnosine N-methyltransferase 1"/>
    <property type="match status" value="1"/>
</dbReference>
<dbReference type="PANTHER" id="PTHR12303">
    <property type="entry name" value="CARNOSINE N-METHYLTRANSFERASE"/>
    <property type="match status" value="1"/>
</dbReference>
<organism evidence="14">
    <name type="scientific">Thrips palmi</name>
    <name type="common">Melon thrips</name>
    <dbReference type="NCBI Taxonomy" id="161013"/>
    <lineage>
        <taxon>Eukaryota</taxon>
        <taxon>Metazoa</taxon>
        <taxon>Ecdysozoa</taxon>
        <taxon>Arthropoda</taxon>
        <taxon>Hexapoda</taxon>
        <taxon>Insecta</taxon>
        <taxon>Pterygota</taxon>
        <taxon>Neoptera</taxon>
        <taxon>Paraneoptera</taxon>
        <taxon>Thysanoptera</taxon>
        <taxon>Terebrantia</taxon>
        <taxon>Thripoidea</taxon>
        <taxon>Thripidae</taxon>
        <taxon>Thrips</taxon>
    </lineage>
</organism>
<comment type="subcellular location">
    <subcellularLocation>
        <location evidence="2">Cytoplasm</location>
        <location evidence="2">Cytosol</location>
    </subcellularLocation>
    <subcellularLocation>
        <location evidence="1">Nucleus</location>
    </subcellularLocation>
</comment>
<dbReference type="InterPro" id="IPR029063">
    <property type="entry name" value="SAM-dependent_MTases_sf"/>
</dbReference>
<reference evidence="14" key="1">
    <citation type="submission" date="2025-08" db="UniProtKB">
        <authorList>
            <consortium name="RefSeq"/>
        </authorList>
    </citation>
    <scope>IDENTIFICATION</scope>
    <source>
        <tissue evidence="14">Total insect</tissue>
    </source>
</reference>
<evidence type="ECO:0000256" key="7">
    <source>
        <dbReference type="ARBA" id="ARBA00022603"/>
    </source>
</evidence>
<sequence>MDVDDGPRTPNPLEKEEERRNFRRIECAFKYYKKHSLARISKTEAFMSSLPERHQEMLEKYKQHLGTIRQCIEKNEKIINLIIRDVNWMFVNIHPDNADDLDSNINHSSNVSNDLERVQTTLKQLVRDWSSEGAKERMMCYQPIIDELLRTFPQNLCDPANIKVLVPGAGLGRLAFEIARNGYECQGNEFSLFMLFASNFVLNRIHEVNAYELFPWVHQNCNILKGESQTRSVLFPDVNPSDLPSSTFSMTAGDFLEVYVEPEQWDCVATCFFIDCAHNIVSFIETIYNILKPGGVWLNLGPLLYHFADNANENSIEPSYEVVRDIIEKVGFQIEKEDTNVSTTYSQMQESMLQQEYKSVFFRCRKPAFQQNGHAHPEKNSAGQKRSIQDT</sequence>
<comment type="function">
    <text evidence="11">N-methyltransferase that catalyzes the formation of anserine (beta-alanyl-N(Pi)-methyl-L-histidine) from carnosine. Anserine, a methylated derivative of carnosine (beta-alanyl-L-histidine), is an abundant constituent of vertebrate skeletal muscles. Also methylates other L-histidine-containing di- and tripeptides such as Gly-Gly-His, Gly-His and homocarnosine (GABA-His).</text>
</comment>
<dbReference type="GO" id="GO:0005829">
    <property type="term" value="C:cytosol"/>
    <property type="evidence" value="ECO:0007669"/>
    <property type="project" value="UniProtKB-SubCell"/>
</dbReference>
<dbReference type="GO" id="GO:0032259">
    <property type="term" value="P:methylation"/>
    <property type="evidence" value="ECO:0007669"/>
    <property type="project" value="UniProtKB-KW"/>
</dbReference>
<dbReference type="GO" id="GO:0030735">
    <property type="term" value="F:carnosine N-methyltransferase activity"/>
    <property type="evidence" value="ECO:0007669"/>
    <property type="project" value="UniProtKB-EC"/>
</dbReference>
<dbReference type="SMART" id="SM01296">
    <property type="entry name" value="N2227"/>
    <property type="match status" value="1"/>
</dbReference>